<keyword evidence="8" id="KW-0812">Transmembrane</keyword>
<dbReference type="InterPro" id="IPR011252">
    <property type="entry name" value="Fibrogen-bd_dom1"/>
</dbReference>
<dbReference type="GO" id="GO:0005518">
    <property type="term" value="F:collagen binding"/>
    <property type="evidence" value="ECO:0007669"/>
    <property type="project" value="InterPro"/>
</dbReference>
<reference evidence="13" key="2">
    <citation type="submission" date="2020-09" db="EMBL/GenBank/DDBJ databases">
        <authorList>
            <person name="Sun Q."/>
            <person name="Zhou Y."/>
        </authorList>
    </citation>
    <scope>NUCLEOTIDE SEQUENCE</scope>
    <source>
        <strain evidence="13">CGMCC 1.15760</strain>
    </source>
</reference>
<protein>
    <recommendedName>
        <fullName evidence="15">LPXTG cell wall anchor domain-containing protein</fullName>
    </recommendedName>
</protein>
<feature type="domain" description="SpaA-like prealbumin fold" evidence="11">
    <location>
        <begin position="1132"/>
        <end position="1215"/>
    </location>
</feature>
<dbReference type="SUPFAM" id="SSF49401">
    <property type="entry name" value="Bacterial adhesins"/>
    <property type="match status" value="6"/>
</dbReference>
<dbReference type="SUPFAM" id="SSF49478">
    <property type="entry name" value="Cna protein B-type domain"/>
    <property type="match status" value="7"/>
</dbReference>
<proteinExistence type="inferred from homology"/>
<organism evidence="13 14">
    <name type="scientific">Lysinibacillus alkalisoli</name>
    <dbReference type="NCBI Taxonomy" id="1911548"/>
    <lineage>
        <taxon>Bacteria</taxon>
        <taxon>Bacillati</taxon>
        <taxon>Bacillota</taxon>
        <taxon>Bacilli</taxon>
        <taxon>Bacillales</taxon>
        <taxon>Bacillaceae</taxon>
        <taxon>Lysinibacillus</taxon>
    </lineage>
</organism>
<feature type="compositionally biased region" description="Basic and acidic residues" evidence="7">
    <location>
        <begin position="1626"/>
        <end position="1652"/>
    </location>
</feature>
<dbReference type="InterPro" id="IPR041171">
    <property type="entry name" value="SDR_Ig"/>
</dbReference>
<dbReference type="GO" id="GO:0007155">
    <property type="term" value="P:cell adhesion"/>
    <property type="evidence" value="ECO:0007669"/>
    <property type="project" value="InterPro"/>
</dbReference>
<evidence type="ECO:0000256" key="7">
    <source>
        <dbReference type="SAM" id="MobiDB-lite"/>
    </source>
</evidence>
<keyword evidence="3" id="KW-0134">Cell wall</keyword>
<dbReference type="Pfam" id="PF05737">
    <property type="entry name" value="Collagen_bind"/>
    <property type="match status" value="3"/>
</dbReference>
<feature type="chain" id="PRO_5036896984" description="LPXTG cell wall anchor domain-containing protein" evidence="9">
    <location>
        <begin position="31"/>
        <end position="1727"/>
    </location>
</feature>
<evidence type="ECO:0000259" key="11">
    <source>
        <dbReference type="Pfam" id="PF17802"/>
    </source>
</evidence>
<comment type="caution">
    <text evidence="13">The sequence shown here is derived from an EMBL/GenBank/DDBJ whole genome shotgun (WGS) entry which is preliminary data.</text>
</comment>
<keyword evidence="8" id="KW-1133">Transmembrane helix</keyword>
<evidence type="ECO:0000256" key="5">
    <source>
        <dbReference type="ARBA" id="ARBA00022729"/>
    </source>
</evidence>
<evidence type="ECO:0000259" key="12">
    <source>
        <dbReference type="Pfam" id="PF17961"/>
    </source>
</evidence>
<feature type="domain" description="SpaA-like prealbumin fold" evidence="11">
    <location>
        <begin position="1338"/>
        <end position="1433"/>
    </location>
</feature>
<feature type="compositionally biased region" description="Polar residues" evidence="7">
    <location>
        <begin position="1687"/>
        <end position="1697"/>
    </location>
</feature>
<evidence type="ECO:0000259" key="10">
    <source>
        <dbReference type="Pfam" id="PF05737"/>
    </source>
</evidence>
<dbReference type="InterPro" id="IPR008456">
    <property type="entry name" value="Collagen-bd_dom"/>
</dbReference>
<feature type="compositionally biased region" description="Basic and acidic residues" evidence="7">
    <location>
        <begin position="90"/>
        <end position="109"/>
    </location>
</feature>
<accession>A0A917D4J0</accession>
<dbReference type="InterPro" id="IPR013783">
    <property type="entry name" value="Ig-like_fold"/>
</dbReference>
<feature type="domain" description="SpaA-like prealbumin fold" evidence="11">
    <location>
        <begin position="1543"/>
        <end position="1632"/>
    </location>
</feature>
<feature type="domain" description="SpaA-like prealbumin fold" evidence="11">
    <location>
        <begin position="1443"/>
        <end position="1533"/>
    </location>
</feature>
<dbReference type="RefSeq" id="WP_188613243.1">
    <property type="nucleotide sequence ID" value="NZ_BMJT01000001.1"/>
</dbReference>
<feature type="domain" description="SDR-like Ig" evidence="12">
    <location>
        <begin position="161"/>
        <end position="246"/>
    </location>
</feature>
<feature type="domain" description="Collagen binding" evidence="10">
    <location>
        <begin position="798"/>
        <end position="881"/>
    </location>
</feature>
<evidence type="ECO:0000256" key="1">
    <source>
        <dbReference type="ARBA" id="ARBA00004168"/>
    </source>
</evidence>
<dbReference type="PANTHER" id="PTHR36108:SF13">
    <property type="entry name" value="COLOSSIN-B-RELATED"/>
    <property type="match status" value="1"/>
</dbReference>
<keyword evidence="14" id="KW-1185">Reference proteome</keyword>
<feature type="domain" description="Collagen binding" evidence="10">
    <location>
        <begin position="408"/>
        <end position="513"/>
    </location>
</feature>
<sequence length="1727" mass="192264">MKRRLIMMIMTVLLVSQTIIGPLSTHNAFAQETDTQTMNTEANATENIDGEADKPIEQQPIEGGEVQSPDNNSEEDNNQTTSPPVIAQPETKENVETSEQENKVEEVQEEKVEETAIKAADSADFVIDVEGVYHLISIDGQGNVVYGDRITQENPLAELTDNLYLAYNWSLKNGHGFKAGDTTAFNLPSQLKIDQPISGSLGEYGSFYINTDGVVTFTFTEEVEQNSDITGTFWFASSLKEDVVITEDDVVVLDPIKEGSSVVIPVKSQQAQKSIDKQGYPSNDGYRSETIDWEINLDVTKNKIQESKFIDEIPAGLALVEGTLLVDGQPVSNQSTDNNKIELALGDFQGKKKITYQTKIVDKKITSFTNKASLEDNKLQPVDATSTVTIKYGDPINKGKGLLKTDEKTGKRYLEWQVELNYDEQNLSNVLFSDYWGDAPLTLIEDSVKFTVMTFKDGKMQATDQTINFPVTSKANGFEIPITTDQPLLLTYRTEANIRPIDDINVQNTAKLGETTSTGEGSIRQQVGYKWGNRDVDYKDQTIEWGIVANQDKQKSENVVITDTYTNGGLWLKADSVTVRHGEEVWEAGKDFDVEDNGKLGFTISFNRTVTDVLDIRYKTYFNPNEVKDLNAYNKANFKWEEDGKPYEKDLITNVPLNDETKNQGYKGGTYDVESKEITWSLGVNYRQNNYEKLIVKDTVGEDQKILPDSFVVTEQFSGDVINIKPTIDGQNITFDFGKTTKAYNITYKTSLEGLPYIAEKYTNTALFGEEGNEDTKLDASVGITGGGKYVTKSASKDGKTIDWKVTVNEAQATVQNAKLKDTLSEDQEYLPDSVQITDAAGNVLEKGKDYTITFTEDNRSFTVAFSKTIDRQMTITYSTLFFIYDGEVKNGVEFTGDQVNVEKNTTEESVEIREQTGGGTANGKTGKLRIIKEDADTSALLAGAEFELRDATSGRVLKRATSNNDGEVFFKKLLFGDYLLVETKAPTGYLLQAEPIRVTVKNMDDPNEVQVEKVENHKLVYEVELTKIDPVNKLCPASLSDEECEPTLLADVEFELYRQDNDGDRQIGGTYRTNQAGKIHVKDLAPGQYYFVETKVPEGYPETNKGRKFTFEIKADALEPVEITAENLPYGTVSIYKYDKYTQNALAGVEFELQKKNEDGEYKAVNKYTTDQDGLIFTEKLADGDYQFVETKALYGYKPLTEPVQFTISSDKKELTYYFDLANEANDTAVTLEKVDEDNPTLKLQGAQFELYKKGDTPSEDQRIENGDLSYFETDANGRIIVEQLAYGQYYFKEVKAPAGYDLNAKEYKVTLQEGKHYLVTATNKKSYVPPVLPKAKVTLTKVDEKDPTLVLEDAHFELYKKNADGDVRINNGTETYFVTNAEGKITVGELTPGQYYFKEVKAPTGYVLGEVMYTFEAKDNQHAQVVATNTKETMPPIDHVKVTLTKVDADDATLKLQGAKFELYKKSATGDTLVGTYDTNQAGQIVVENLAEGDYHFKEVKAPKGYEKGDTTYPFTGKEGAHITITATNKKTIVPPQEKTKVTLTKVDADNHAKTLAGAKFELYKKLATGDTLVGTYDTNQAGQIIVENLAEGDYYFKEVKAPKGYKLNASKYGFTIVATSDEKLTVTNEREPRDGEDGDKPTPPDKGNPDKPNPPTTVDPNKPGPGGGDKDKPTNPSGGKDSNENPSKLPQTDGQNQTMYIVLGFVLMALSIAFYVRRRQAQNK</sequence>
<keyword evidence="8" id="KW-0472">Membrane</keyword>
<name>A0A917D4J0_9BACI</name>
<gene>
    <name evidence="13" type="ORF">GCM10007425_03020</name>
</gene>
<dbReference type="Gene3D" id="2.60.40.740">
    <property type="match status" value="5"/>
</dbReference>
<dbReference type="InterPro" id="IPR008966">
    <property type="entry name" value="Adhesion_dom_sf"/>
</dbReference>
<feature type="domain" description="SpaA-like prealbumin fold" evidence="11">
    <location>
        <begin position="1049"/>
        <end position="1125"/>
    </location>
</feature>
<dbReference type="EMBL" id="BMJT01000001">
    <property type="protein sequence ID" value="GGG12058.1"/>
    <property type="molecule type" value="Genomic_DNA"/>
</dbReference>
<keyword evidence="4" id="KW-0964">Secreted</keyword>
<feature type="transmembrane region" description="Helical" evidence="8">
    <location>
        <begin position="1701"/>
        <end position="1719"/>
    </location>
</feature>
<evidence type="ECO:0000256" key="4">
    <source>
        <dbReference type="ARBA" id="ARBA00022525"/>
    </source>
</evidence>
<evidence type="ECO:0000256" key="2">
    <source>
        <dbReference type="ARBA" id="ARBA00007257"/>
    </source>
</evidence>
<dbReference type="NCBIfam" id="TIGR01167">
    <property type="entry name" value="LPXTG_anchor"/>
    <property type="match status" value="1"/>
</dbReference>
<dbReference type="PANTHER" id="PTHR36108">
    <property type="entry name" value="COLOSSIN-B-RELATED"/>
    <property type="match status" value="1"/>
</dbReference>
<evidence type="ECO:0000313" key="13">
    <source>
        <dbReference type="EMBL" id="GGG12058.1"/>
    </source>
</evidence>
<evidence type="ECO:0000256" key="8">
    <source>
        <dbReference type="SAM" id="Phobius"/>
    </source>
</evidence>
<evidence type="ECO:0000313" key="14">
    <source>
        <dbReference type="Proteomes" id="UP000616608"/>
    </source>
</evidence>
<evidence type="ECO:0008006" key="15">
    <source>
        <dbReference type="Google" id="ProtNLM"/>
    </source>
</evidence>
<feature type="domain" description="SpaA-like prealbumin fold" evidence="11">
    <location>
        <begin position="1231"/>
        <end position="1327"/>
    </location>
</feature>
<dbReference type="Gene3D" id="2.60.40.10">
    <property type="entry name" value="Immunoglobulins"/>
    <property type="match status" value="7"/>
</dbReference>
<dbReference type="Gene3D" id="2.60.40.1280">
    <property type="match status" value="1"/>
</dbReference>
<reference evidence="13" key="1">
    <citation type="journal article" date="2014" name="Int. J. Syst. Evol. Microbiol.">
        <title>Complete genome sequence of Corynebacterium casei LMG S-19264T (=DSM 44701T), isolated from a smear-ripened cheese.</title>
        <authorList>
            <consortium name="US DOE Joint Genome Institute (JGI-PGF)"/>
            <person name="Walter F."/>
            <person name="Albersmeier A."/>
            <person name="Kalinowski J."/>
            <person name="Ruckert C."/>
        </authorList>
    </citation>
    <scope>NUCLEOTIDE SEQUENCE</scope>
    <source>
        <strain evidence="13">CGMCC 1.15760</strain>
    </source>
</reference>
<feature type="region of interest" description="Disordered" evidence="7">
    <location>
        <begin position="45"/>
        <end position="109"/>
    </location>
</feature>
<evidence type="ECO:0000256" key="3">
    <source>
        <dbReference type="ARBA" id="ARBA00022512"/>
    </source>
</evidence>
<comment type="similarity">
    <text evidence="2">Belongs to the serine-aspartate repeat-containing protein (SDr) family.</text>
</comment>
<evidence type="ECO:0000256" key="9">
    <source>
        <dbReference type="SAM" id="SignalP"/>
    </source>
</evidence>
<feature type="domain" description="Collagen binding" evidence="10">
    <location>
        <begin position="663"/>
        <end position="771"/>
    </location>
</feature>
<keyword evidence="6" id="KW-0572">Peptidoglycan-anchor</keyword>
<feature type="domain" description="SpaA-like prealbumin fold" evidence="11">
    <location>
        <begin position="927"/>
        <end position="1013"/>
    </location>
</feature>
<evidence type="ECO:0000256" key="6">
    <source>
        <dbReference type="ARBA" id="ARBA00023088"/>
    </source>
</evidence>
<feature type="region of interest" description="Disordered" evidence="7">
    <location>
        <begin position="1626"/>
        <end position="1697"/>
    </location>
</feature>
<feature type="signal peptide" evidence="9">
    <location>
        <begin position="1"/>
        <end position="30"/>
    </location>
</feature>
<dbReference type="Pfam" id="PF17961">
    <property type="entry name" value="Big_8"/>
    <property type="match status" value="1"/>
</dbReference>
<comment type="subcellular location">
    <subcellularLocation>
        <location evidence="1">Secreted</location>
        <location evidence="1">Cell wall</location>
        <topology evidence="1">Peptidoglycan-anchor</topology>
    </subcellularLocation>
</comment>
<dbReference type="Proteomes" id="UP000616608">
    <property type="component" value="Unassembled WGS sequence"/>
</dbReference>
<keyword evidence="5 9" id="KW-0732">Signal</keyword>
<dbReference type="Pfam" id="PF17802">
    <property type="entry name" value="SpaA"/>
    <property type="match status" value="7"/>
</dbReference>
<dbReference type="InterPro" id="IPR041033">
    <property type="entry name" value="SpaA_PFL_dom_1"/>
</dbReference>